<comment type="caution">
    <text evidence="3">The sequence shown here is derived from an EMBL/GenBank/DDBJ whole genome shotgun (WGS) entry which is preliminary data.</text>
</comment>
<evidence type="ECO:0000313" key="3">
    <source>
        <dbReference type="EMBL" id="GAA3706315.1"/>
    </source>
</evidence>
<dbReference type="PANTHER" id="PTHR13947:SF37">
    <property type="entry name" value="LD18367P"/>
    <property type="match status" value="1"/>
</dbReference>
<name>A0ABP7DPW0_9ACTN</name>
<evidence type="ECO:0000313" key="4">
    <source>
        <dbReference type="Proteomes" id="UP001499884"/>
    </source>
</evidence>
<protein>
    <recommendedName>
        <fullName evidence="2">N-acetyltransferase domain-containing protein</fullName>
    </recommendedName>
</protein>
<accession>A0ABP7DPW0</accession>
<sequence length="235" mass="25570">MTLEQRQELGDVVPVPASWRDGKRGSALADDQVSINQSSVHMADTLGRVSEVLLRGSHGTWSLSCDPGVMTDHREVAIVRWPGQTPPIEDGLAALLAAYHLRTEAEKGEPVAHVDRLPDRYRAEITDPGTAFAGDIVLVALLRDAAVGCLVLTSPANEPPEIKRLWTDTEFRGQGIASALLGAALAHAAENGVDTVRLSVWEWRTGAIALYERLGFTVTDSWDERDQLVCMQRAV</sequence>
<feature type="domain" description="N-acetyltransferase" evidence="2">
    <location>
        <begin position="86"/>
        <end position="235"/>
    </location>
</feature>
<dbReference type="Proteomes" id="UP001499884">
    <property type="component" value="Unassembled WGS sequence"/>
</dbReference>
<organism evidence="3 4">
    <name type="scientific">Streptomyces tremellae</name>
    <dbReference type="NCBI Taxonomy" id="1124239"/>
    <lineage>
        <taxon>Bacteria</taxon>
        <taxon>Bacillati</taxon>
        <taxon>Actinomycetota</taxon>
        <taxon>Actinomycetes</taxon>
        <taxon>Kitasatosporales</taxon>
        <taxon>Streptomycetaceae</taxon>
        <taxon>Streptomyces</taxon>
    </lineage>
</organism>
<dbReference type="InterPro" id="IPR000182">
    <property type="entry name" value="GNAT_dom"/>
</dbReference>
<keyword evidence="1" id="KW-0808">Transferase</keyword>
<dbReference type="Gene3D" id="3.40.630.30">
    <property type="match status" value="1"/>
</dbReference>
<evidence type="ECO:0000256" key="1">
    <source>
        <dbReference type="ARBA" id="ARBA00022679"/>
    </source>
</evidence>
<proteinExistence type="predicted"/>
<dbReference type="EMBL" id="BAABEP010000001">
    <property type="protein sequence ID" value="GAA3706315.1"/>
    <property type="molecule type" value="Genomic_DNA"/>
</dbReference>
<keyword evidence="4" id="KW-1185">Reference proteome</keyword>
<dbReference type="SUPFAM" id="SSF55729">
    <property type="entry name" value="Acyl-CoA N-acyltransferases (Nat)"/>
    <property type="match status" value="1"/>
</dbReference>
<dbReference type="InterPro" id="IPR016181">
    <property type="entry name" value="Acyl_CoA_acyltransferase"/>
</dbReference>
<dbReference type="PANTHER" id="PTHR13947">
    <property type="entry name" value="GNAT FAMILY N-ACETYLTRANSFERASE"/>
    <property type="match status" value="1"/>
</dbReference>
<reference evidence="4" key="1">
    <citation type="journal article" date="2019" name="Int. J. Syst. Evol. Microbiol.">
        <title>The Global Catalogue of Microorganisms (GCM) 10K type strain sequencing project: providing services to taxonomists for standard genome sequencing and annotation.</title>
        <authorList>
            <consortium name="The Broad Institute Genomics Platform"/>
            <consortium name="The Broad Institute Genome Sequencing Center for Infectious Disease"/>
            <person name="Wu L."/>
            <person name="Ma J."/>
        </authorList>
    </citation>
    <scope>NUCLEOTIDE SEQUENCE [LARGE SCALE GENOMIC DNA]</scope>
    <source>
        <strain evidence="4">JCM 30846</strain>
    </source>
</reference>
<dbReference type="Pfam" id="PF00583">
    <property type="entry name" value="Acetyltransf_1"/>
    <property type="match status" value="1"/>
</dbReference>
<dbReference type="PROSITE" id="PS51186">
    <property type="entry name" value="GNAT"/>
    <property type="match status" value="1"/>
</dbReference>
<dbReference type="InterPro" id="IPR050769">
    <property type="entry name" value="NAT_camello-type"/>
</dbReference>
<gene>
    <name evidence="3" type="ORF">GCM10023082_00420</name>
</gene>
<evidence type="ECO:0000259" key="2">
    <source>
        <dbReference type="PROSITE" id="PS51186"/>
    </source>
</evidence>